<evidence type="ECO:0000313" key="1">
    <source>
        <dbReference type="EMBL" id="KAF7259520.1"/>
    </source>
</evidence>
<sequence>MPTEHHTWLETIHTSSEPASLPTTVTYPCSPTPSAYRKLTIHPLIKGPEEDTGETRHIKPSCSDLNSQICDL</sequence>
<dbReference type="EMBL" id="JTDE01001163">
    <property type="protein sequence ID" value="KAF7259520.1"/>
    <property type="molecule type" value="Genomic_DNA"/>
</dbReference>
<dbReference type="AlphaFoldDB" id="A0A8S9Z1V4"/>
<comment type="caution">
    <text evidence="1">The sequence shown here is derived from an EMBL/GenBank/DDBJ whole genome shotgun (WGS) entry which is preliminary data.</text>
</comment>
<keyword evidence="2" id="KW-1185">Reference proteome</keyword>
<gene>
    <name evidence="1" type="ORF">EG68_03034</name>
</gene>
<organism evidence="1 2">
    <name type="scientific">Paragonimus skrjabini miyazakii</name>
    <dbReference type="NCBI Taxonomy" id="59628"/>
    <lineage>
        <taxon>Eukaryota</taxon>
        <taxon>Metazoa</taxon>
        <taxon>Spiralia</taxon>
        <taxon>Lophotrochozoa</taxon>
        <taxon>Platyhelminthes</taxon>
        <taxon>Trematoda</taxon>
        <taxon>Digenea</taxon>
        <taxon>Plagiorchiida</taxon>
        <taxon>Troglotremata</taxon>
        <taxon>Troglotrematidae</taxon>
        <taxon>Paragonimus</taxon>
    </lineage>
</organism>
<name>A0A8S9Z1V4_9TREM</name>
<accession>A0A8S9Z1V4</accession>
<protein>
    <submittedName>
        <fullName evidence="1">Uncharacterized protein</fullName>
    </submittedName>
</protein>
<evidence type="ECO:0000313" key="2">
    <source>
        <dbReference type="Proteomes" id="UP000822476"/>
    </source>
</evidence>
<dbReference type="Proteomes" id="UP000822476">
    <property type="component" value="Unassembled WGS sequence"/>
</dbReference>
<reference evidence="1" key="1">
    <citation type="submission" date="2019-07" db="EMBL/GenBank/DDBJ databases">
        <title>Annotation for the trematode Paragonimus miyazaki's.</title>
        <authorList>
            <person name="Choi Y.-J."/>
        </authorList>
    </citation>
    <scope>NUCLEOTIDE SEQUENCE</scope>
    <source>
        <strain evidence="1">Japan</strain>
    </source>
</reference>
<proteinExistence type="predicted"/>